<evidence type="ECO:0008006" key="3">
    <source>
        <dbReference type="Google" id="ProtNLM"/>
    </source>
</evidence>
<protein>
    <recommendedName>
        <fullName evidence="3">Tail protein</fullName>
    </recommendedName>
</protein>
<reference evidence="2" key="1">
    <citation type="journal article" date="2019" name="Int. J. Syst. Evol. Microbiol.">
        <title>The Global Catalogue of Microorganisms (GCM) 10K type strain sequencing project: providing services to taxonomists for standard genome sequencing and annotation.</title>
        <authorList>
            <consortium name="The Broad Institute Genomics Platform"/>
            <consortium name="The Broad Institute Genome Sequencing Center for Infectious Disease"/>
            <person name="Wu L."/>
            <person name="Ma J."/>
        </authorList>
    </citation>
    <scope>NUCLEOTIDE SEQUENCE [LARGE SCALE GENOMIC DNA]</scope>
    <source>
        <strain evidence="2">CGMCC 4.7397</strain>
    </source>
</reference>
<organism evidence="1 2">
    <name type="scientific">Pseudonocardia lutea</name>
    <dbReference type="NCBI Taxonomy" id="2172015"/>
    <lineage>
        <taxon>Bacteria</taxon>
        <taxon>Bacillati</taxon>
        <taxon>Actinomycetota</taxon>
        <taxon>Actinomycetes</taxon>
        <taxon>Pseudonocardiales</taxon>
        <taxon>Pseudonocardiaceae</taxon>
        <taxon>Pseudonocardia</taxon>
    </lineage>
</organism>
<evidence type="ECO:0000313" key="2">
    <source>
        <dbReference type="Proteomes" id="UP001596119"/>
    </source>
</evidence>
<proteinExistence type="predicted"/>
<gene>
    <name evidence="1" type="ORF">ACFQH9_02160</name>
</gene>
<comment type="caution">
    <text evidence="1">The sequence shown here is derived from an EMBL/GenBank/DDBJ whole genome shotgun (WGS) entry which is preliminary data.</text>
</comment>
<sequence>MALSDLQYSYRGLVFGEGCDVMVNNAEGFEGYEVRSADSDQPRGDGGLRGLDYVAPRSLSFELSIFEPDGNTYGSLYEELWARVRSTFRPSRDTDYPLNFKRPGQPERMIMCRPVQLIRSESYRAFNRVGSPPVALRAVDPRIYSATRKSGNVPIYAATGGTVDFALDYTVDWDAGTRTELVVENAGDANAYPLVRFYGPGSGTCTGVRLTNSTTGQVLDISATVTAGQILTADMEAAVTGANRLVISLDGSSRYGDWELPRQAFYLAPGSNTLRFEVTGTSTDVVCNLQWRDTWLG</sequence>
<accession>A0ABW1I349</accession>
<dbReference type="EMBL" id="JBHSQK010000005">
    <property type="protein sequence ID" value="MFC5947081.1"/>
    <property type="molecule type" value="Genomic_DNA"/>
</dbReference>
<name>A0ABW1I349_9PSEU</name>
<evidence type="ECO:0000313" key="1">
    <source>
        <dbReference type="EMBL" id="MFC5947081.1"/>
    </source>
</evidence>
<dbReference type="Proteomes" id="UP001596119">
    <property type="component" value="Unassembled WGS sequence"/>
</dbReference>
<dbReference type="RefSeq" id="WP_379563588.1">
    <property type="nucleotide sequence ID" value="NZ_JBHSQK010000005.1"/>
</dbReference>
<keyword evidence="2" id="KW-1185">Reference proteome</keyword>